<evidence type="ECO:0000313" key="2">
    <source>
        <dbReference type="EMBL" id="PIR47927.1"/>
    </source>
</evidence>
<keyword evidence="1" id="KW-0812">Transmembrane</keyword>
<organism evidence="2 3">
    <name type="scientific">Candidatus Uhrbacteria bacterium CG10_big_fil_rev_8_21_14_0_10_50_16</name>
    <dbReference type="NCBI Taxonomy" id="1975039"/>
    <lineage>
        <taxon>Bacteria</taxon>
        <taxon>Candidatus Uhriibacteriota</taxon>
    </lineage>
</organism>
<accession>A0A2H0RNA4</accession>
<dbReference type="AlphaFoldDB" id="A0A2H0RNA4"/>
<evidence type="ECO:0000313" key="3">
    <source>
        <dbReference type="Proteomes" id="UP000230084"/>
    </source>
</evidence>
<dbReference type="EMBL" id="PCYM01000001">
    <property type="protein sequence ID" value="PIR47927.1"/>
    <property type="molecule type" value="Genomic_DNA"/>
</dbReference>
<evidence type="ECO:0008006" key="4">
    <source>
        <dbReference type="Google" id="ProtNLM"/>
    </source>
</evidence>
<keyword evidence="1" id="KW-1133">Transmembrane helix</keyword>
<feature type="transmembrane region" description="Helical" evidence="1">
    <location>
        <begin position="103"/>
        <end position="121"/>
    </location>
</feature>
<gene>
    <name evidence="2" type="ORF">COV06_00810</name>
</gene>
<protein>
    <recommendedName>
        <fullName evidence="4">Major facilitator superfamily (MFS) profile domain-containing protein</fullName>
    </recommendedName>
</protein>
<feature type="transmembrane region" description="Helical" evidence="1">
    <location>
        <begin position="34"/>
        <end position="60"/>
    </location>
</feature>
<dbReference type="Proteomes" id="UP000230084">
    <property type="component" value="Unassembled WGS sequence"/>
</dbReference>
<sequence length="127" mass="14077">MPLRNILFFIAVGSLLALGGLVGIVFAVSPSDLAWWGMLVFYTLVFLVVFGVLTVLGTVVRVKIFHAEVPIRQLTRSFRQGTFIGILVCLALLLSHLQLLTTWSLLLLILALAFLELFFLTSRSRAT</sequence>
<comment type="caution">
    <text evidence="2">The sequence shown here is derived from an EMBL/GenBank/DDBJ whole genome shotgun (WGS) entry which is preliminary data.</text>
</comment>
<reference evidence="2 3" key="1">
    <citation type="submission" date="2017-09" db="EMBL/GenBank/DDBJ databases">
        <title>Depth-based differentiation of microbial function through sediment-hosted aquifers and enrichment of novel symbionts in the deep terrestrial subsurface.</title>
        <authorList>
            <person name="Probst A.J."/>
            <person name="Ladd B."/>
            <person name="Jarett J.K."/>
            <person name="Geller-Mcgrath D.E."/>
            <person name="Sieber C.M."/>
            <person name="Emerson J.B."/>
            <person name="Anantharaman K."/>
            <person name="Thomas B.C."/>
            <person name="Malmstrom R."/>
            <person name="Stieglmeier M."/>
            <person name="Klingl A."/>
            <person name="Woyke T."/>
            <person name="Ryan C.M."/>
            <person name="Banfield J.F."/>
        </authorList>
    </citation>
    <scope>NUCLEOTIDE SEQUENCE [LARGE SCALE GENOMIC DNA]</scope>
    <source>
        <strain evidence="2">CG10_big_fil_rev_8_21_14_0_10_50_16</strain>
    </source>
</reference>
<feature type="transmembrane region" description="Helical" evidence="1">
    <location>
        <begin position="7"/>
        <end position="28"/>
    </location>
</feature>
<name>A0A2H0RNA4_9BACT</name>
<proteinExistence type="predicted"/>
<feature type="transmembrane region" description="Helical" evidence="1">
    <location>
        <begin position="81"/>
        <end position="97"/>
    </location>
</feature>
<keyword evidence="1" id="KW-0472">Membrane</keyword>
<evidence type="ECO:0000256" key="1">
    <source>
        <dbReference type="SAM" id="Phobius"/>
    </source>
</evidence>